<organism evidence="2 3">
    <name type="scientific">Potamilus streckersoni</name>
    <dbReference type="NCBI Taxonomy" id="2493646"/>
    <lineage>
        <taxon>Eukaryota</taxon>
        <taxon>Metazoa</taxon>
        <taxon>Spiralia</taxon>
        <taxon>Lophotrochozoa</taxon>
        <taxon>Mollusca</taxon>
        <taxon>Bivalvia</taxon>
        <taxon>Autobranchia</taxon>
        <taxon>Heteroconchia</taxon>
        <taxon>Palaeoheterodonta</taxon>
        <taxon>Unionida</taxon>
        <taxon>Unionoidea</taxon>
        <taxon>Unionidae</taxon>
        <taxon>Ambleminae</taxon>
        <taxon>Lampsilini</taxon>
        <taxon>Potamilus</taxon>
    </lineage>
</organism>
<feature type="region of interest" description="Disordered" evidence="1">
    <location>
        <begin position="317"/>
        <end position="377"/>
    </location>
</feature>
<name>A0AAE0SMT2_9BIVA</name>
<reference evidence="2" key="3">
    <citation type="submission" date="2023-05" db="EMBL/GenBank/DDBJ databases">
        <authorList>
            <person name="Smith C.H."/>
        </authorList>
    </citation>
    <scope>NUCLEOTIDE SEQUENCE</scope>
    <source>
        <strain evidence="2">CHS0354</strain>
        <tissue evidence="2">Mantle</tissue>
    </source>
</reference>
<comment type="caution">
    <text evidence="2">The sequence shown here is derived from an EMBL/GenBank/DDBJ whole genome shotgun (WGS) entry which is preliminary data.</text>
</comment>
<protein>
    <submittedName>
        <fullName evidence="2">Uncharacterized protein</fullName>
    </submittedName>
</protein>
<evidence type="ECO:0000256" key="1">
    <source>
        <dbReference type="SAM" id="MobiDB-lite"/>
    </source>
</evidence>
<reference evidence="2" key="2">
    <citation type="journal article" date="2021" name="Genome Biol. Evol.">
        <title>Developing a high-quality reference genome for a parasitic bivalve with doubly uniparental inheritance (Bivalvia: Unionida).</title>
        <authorList>
            <person name="Smith C.H."/>
        </authorList>
    </citation>
    <scope>NUCLEOTIDE SEQUENCE</scope>
    <source>
        <strain evidence="2">CHS0354</strain>
        <tissue evidence="2">Mantle</tissue>
    </source>
</reference>
<sequence>MVPEQNKIFQRIPVPNHEKAHNRLNTLDKSGFRPKMKAPMRVREDSIDSKSYAYDSLTVKATGYSKGNHIHIDTGESPFVSARYNRRRASCLTVDYSIEEDDREQDVFEDANKVSAPDFSSRRMSAPELPPISNRGKVSGFFKSALRTPRSTTSFFKTPRSSVNRFSIHSDSSIHGYTQGTEHSRTSSDSSQQSRGRVLSADTDRQTPVNRTIILEQTMKRENISASGHTMKLEALNNNKKGMVATPRSVNYKRTFSKTGSVQSGNNNIHPQHLGHHSNSEPHITTVKQMPRPVQQNGVKTAISRNKSIETKKNLKNAQNKKTISVEKKDPSGTVNGMRRYASTLGLNIKTPSPNENQDLNNEGESDSEDSDKGNRIIEWIIGTTEVAEPPEEAVIEYLDEPPQRDTAIRIVYEGDT</sequence>
<evidence type="ECO:0000313" key="3">
    <source>
        <dbReference type="Proteomes" id="UP001195483"/>
    </source>
</evidence>
<keyword evidence="3" id="KW-1185">Reference proteome</keyword>
<reference evidence="2" key="1">
    <citation type="journal article" date="2021" name="Genome Biol. Evol.">
        <title>A High-Quality Reference Genome for a Parasitic Bivalve with Doubly Uniparental Inheritance (Bivalvia: Unionida).</title>
        <authorList>
            <person name="Smith C.H."/>
        </authorList>
    </citation>
    <scope>NUCLEOTIDE SEQUENCE</scope>
    <source>
        <strain evidence="2">CHS0354</strain>
    </source>
</reference>
<feature type="compositionally biased region" description="Polar residues" evidence="1">
    <location>
        <begin position="350"/>
        <end position="361"/>
    </location>
</feature>
<dbReference type="Proteomes" id="UP001195483">
    <property type="component" value="Unassembled WGS sequence"/>
</dbReference>
<evidence type="ECO:0000313" key="2">
    <source>
        <dbReference type="EMBL" id="KAK3594815.1"/>
    </source>
</evidence>
<accession>A0AAE0SMT2</accession>
<dbReference type="EMBL" id="JAEAOA010000229">
    <property type="protein sequence ID" value="KAK3594815.1"/>
    <property type="molecule type" value="Genomic_DNA"/>
</dbReference>
<gene>
    <name evidence="2" type="ORF">CHS0354_002858</name>
</gene>
<feature type="compositionally biased region" description="Polar residues" evidence="1">
    <location>
        <begin position="172"/>
        <end position="181"/>
    </location>
</feature>
<dbReference type="AlphaFoldDB" id="A0AAE0SMT2"/>
<feature type="region of interest" description="Disordered" evidence="1">
    <location>
        <begin position="172"/>
        <end position="206"/>
    </location>
</feature>
<proteinExistence type="predicted"/>